<dbReference type="PANTHER" id="PTHR35273:SF2">
    <property type="entry name" value="ALPHA-GALACTOSIDASE"/>
    <property type="match status" value="1"/>
</dbReference>
<dbReference type="Pfam" id="PF03537">
    <property type="entry name" value="Glyco_hydro_114"/>
    <property type="match status" value="1"/>
</dbReference>
<dbReference type="InterPro" id="IPR013785">
    <property type="entry name" value="Aldolase_TIM"/>
</dbReference>
<evidence type="ECO:0000256" key="1">
    <source>
        <dbReference type="SAM" id="SignalP"/>
    </source>
</evidence>
<feature type="signal peptide" evidence="1">
    <location>
        <begin position="1"/>
        <end position="36"/>
    </location>
</feature>
<feature type="chain" id="PRO_5040991605" evidence="1">
    <location>
        <begin position="37"/>
        <end position="290"/>
    </location>
</feature>
<keyword evidence="1" id="KW-0732">Signal</keyword>
<comment type="caution">
    <text evidence="3">The sequence shown here is derived from an EMBL/GenBank/DDBJ whole genome shotgun (WGS) entry which is preliminary data.</text>
</comment>
<dbReference type="InterPro" id="IPR017853">
    <property type="entry name" value="GH"/>
</dbReference>
<gene>
    <name evidence="3" type="ORF">EXJ73_22355</name>
</gene>
<keyword evidence="4" id="KW-1185">Reference proteome</keyword>
<dbReference type="Proteomes" id="UP001152766">
    <property type="component" value="Unassembled WGS sequence"/>
</dbReference>
<feature type="domain" description="Glycoside-hydrolase family GH114 TIM-barrel" evidence="2">
    <location>
        <begin position="58"/>
        <end position="283"/>
    </location>
</feature>
<dbReference type="Gene3D" id="3.20.20.70">
    <property type="entry name" value="Aldolase class I"/>
    <property type="match status" value="1"/>
</dbReference>
<accession>A0A9X4LRJ2</accession>
<dbReference type="AlphaFoldDB" id="A0A9X4LRJ2"/>
<dbReference type="SUPFAM" id="SSF51445">
    <property type="entry name" value="(Trans)glycosidases"/>
    <property type="match status" value="1"/>
</dbReference>
<dbReference type="PANTHER" id="PTHR35273">
    <property type="entry name" value="ALPHA-1,4 POLYGALACTOSAMINIDASE, PUTATIVE (AFU_ORTHOLOGUE AFUA_3G07890)-RELATED"/>
    <property type="match status" value="1"/>
</dbReference>
<name>A0A9X4LRJ2_9BURK</name>
<evidence type="ECO:0000313" key="4">
    <source>
        <dbReference type="Proteomes" id="UP001152766"/>
    </source>
</evidence>
<dbReference type="PROSITE" id="PS51257">
    <property type="entry name" value="PROKAR_LIPOPROTEIN"/>
    <property type="match status" value="1"/>
</dbReference>
<sequence length="290" mass="30881">MGSRDRGRSWHGLGMTVLGLAALLSGCGGGTGPAAAAQPAPSAPAGTTGWWKPSVDNSWQWQLRGTINTSYAVDVYDIDLFDAPDATLAALKAKGRRVVCYFSAGGSEDWRSDFGQFLPADMGNPLKGWPGERWLDTRSANVRRIMLARLDLAAKRGCDGVEPDNVEGYSNNPGFPLDAASQIDFNRFLADAAHARGLAVALKNDSVQLDALGAAFDFAVNEQCHEFNECGAYAGFIAAGKPVLNAEYASSYALNTAGARDALCQSARAARMHTLVLPLQLDDSLRFSCD</sequence>
<evidence type="ECO:0000313" key="3">
    <source>
        <dbReference type="EMBL" id="MDG0865208.1"/>
    </source>
</evidence>
<dbReference type="RefSeq" id="WP_268147546.1">
    <property type="nucleotide sequence ID" value="NZ_JAPPUW010000002.1"/>
</dbReference>
<proteinExistence type="predicted"/>
<protein>
    <submittedName>
        <fullName evidence="3">Endo alpha-1,4 polygalactosaminidase</fullName>
    </submittedName>
</protein>
<evidence type="ECO:0000259" key="2">
    <source>
        <dbReference type="Pfam" id="PF03537"/>
    </source>
</evidence>
<dbReference type="InterPro" id="IPR004352">
    <property type="entry name" value="GH114_TIM-barrel"/>
</dbReference>
<dbReference type="EMBL" id="SGUG01000057">
    <property type="protein sequence ID" value="MDG0865208.1"/>
    <property type="molecule type" value="Genomic_DNA"/>
</dbReference>
<organism evidence="3 4">
    <name type="scientific">Pelomonas aquatica</name>
    <dbReference type="NCBI Taxonomy" id="431058"/>
    <lineage>
        <taxon>Bacteria</taxon>
        <taxon>Pseudomonadati</taxon>
        <taxon>Pseudomonadota</taxon>
        <taxon>Betaproteobacteria</taxon>
        <taxon>Burkholderiales</taxon>
        <taxon>Sphaerotilaceae</taxon>
        <taxon>Roseateles</taxon>
    </lineage>
</organism>
<reference evidence="3" key="1">
    <citation type="submission" date="2019-02" db="EMBL/GenBank/DDBJ databases">
        <title>Draft genome of the type strain Pelomonas aquatica CCUG 52575T.</title>
        <authorList>
            <person name="Gomila M."/>
            <person name="Lalucat J."/>
        </authorList>
    </citation>
    <scope>NUCLEOTIDE SEQUENCE</scope>
    <source>
        <strain evidence="3">CCUG 52575</strain>
    </source>
</reference>